<feature type="domain" description="EAL" evidence="3">
    <location>
        <begin position="451"/>
        <end position="707"/>
    </location>
</feature>
<sequence>MNITQDNGIEPKSQKRHQLIPAILNSLDEVVWSASAQTYKLLYINQAAETILGRTLCELYDQPTLWELMIHPDDRQRVQQQFQSLGESGNQAVEYRIVRPDGEVRWIHNRVCAIADETGTVIRIDGIARDITQRKQAEVQLCPENDLLQGIMQTSIAAITVVDTQGNIIFANARSQQVLGLTQSELVERRYNCPTWQITDFQGGPFPEEQLPFQQVMVTGQPVFDVQHAIEWADGTRKYLSVNGAPLKDADGVITHIVFSVTDISHHKHVEEQLCHDALHDNLTRLPNRTLFMERVNHAIKLAKRNQDYLFAVLFLDLDRFKVVNDSLGHDVGDQLLTATARQLEKCVRTTDTVAHLSGDEFTILLEDIKDIKDATRVAERIQATLKAPFNLNNHEVFTSASIGIALSSTGYERSEDILRDADIAMYRAKELGKARHEIFDKIMHARALELLRLENDLRRALERQEFEVYYQPITSLVTGMLTGFEALVRWRHPELGLVSPAEFIPVAEDTGLIIPLGEWVLHEACRQLRMWHTQFPTPEPLKMSVNLSGKQIKEPDLIEQIDHILAETGLDGSFLKLEITESILMENAETVTKMLLQLRARNIQLSVDDFGTGYSSLSYLHRFPVNTLKIDRSFVSKMNPKNRNTEIIRTIITLAHSLRMDVIAEGVETLEQLTELKLLNCEQGQGYLFSKPLTKCAAGLLLGGIPQW</sequence>
<dbReference type="Pfam" id="PF00563">
    <property type="entry name" value="EAL"/>
    <property type="match status" value="1"/>
</dbReference>
<dbReference type="eggNOG" id="COG5001">
    <property type="taxonomic scope" value="Bacteria"/>
</dbReference>
<dbReference type="HOGENOM" id="CLU_000445_70_20_3"/>
<dbReference type="Pfam" id="PF00989">
    <property type="entry name" value="PAS"/>
    <property type="match status" value="1"/>
</dbReference>
<name>B4W545_9CYAN</name>
<dbReference type="PROSITE" id="PS50883">
    <property type="entry name" value="EAL"/>
    <property type="match status" value="1"/>
</dbReference>
<accession>B4W545</accession>
<dbReference type="InterPro" id="IPR000014">
    <property type="entry name" value="PAS"/>
</dbReference>
<organism evidence="5 6">
    <name type="scientific">Coleofasciculus chthonoplastes PCC 7420</name>
    <dbReference type="NCBI Taxonomy" id="118168"/>
    <lineage>
        <taxon>Bacteria</taxon>
        <taxon>Bacillati</taxon>
        <taxon>Cyanobacteriota</taxon>
        <taxon>Cyanophyceae</taxon>
        <taxon>Coleofasciculales</taxon>
        <taxon>Coleofasciculaceae</taxon>
        <taxon>Coleofasciculus</taxon>
    </lineage>
</organism>
<dbReference type="SUPFAM" id="SSF55073">
    <property type="entry name" value="Nucleotide cyclase"/>
    <property type="match status" value="1"/>
</dbReference>
<dbReference type="CDD" id="cd01949">
    <property type="entry name" value="GGDEF"/>
    <property type="match status" value="1"/>
</dbReference>
<feature type="domain" description="PAS" evidence="1">
    <location>
        <begin position="16"/>
        <end position="89"/>
    </location>
</feature>
<dbReference type="InterPro" id="IPR052155">
    <property type="entry name" value="Biofilm_reg_signaling"/>
</dbReference>
<dbReference type="InterPro" id="IPR013655">
    <property type="entry name" value="PAS_fold_3"/>
</dbReference>
<gene>
    <name evidence="5" type="ORF">MC7420_5299</name>
</gene>
<dbReference type="Gene3D" id="3.30.70.270">
    <property type="match status" value="1"/>
</dbReference>
<proteinExistence type="predicted"/>
<dbReference type="InterPro" id="IPR001610">
    <property type="entry name" value="PAC"/>
</dbReference>
<dbReference type="Gene3D" id="3.30.450.20">
    <property type="entry name" value="PAS domain"/>
    <property type="match status" value="2"/>
</dbReference>
<protein>
    <submittedName>
        <fullName evidence="5">PAS fold family</fullName>
    </submittedName>
</protein>
<dbReference type="Gene3D" id="3.20.20.450">
    <property type="entry name" value="EAL domain"/>
    <property type="match status" value="1"/>
</dbReference>
<feature type="domain" description="PAC" evidence="2">
    <location>
        <begin position="224"/>
        <end position="276"/>
    </location>
</feature>
<dbReference type="PROSITE" id="PS50112">
    <property type="entry name" value="PAS"/>
    <property type="match status" value="2"/>
</dbReference>
<evidence type="ECO:0000259" key="2">
    <source>
        <dbReference type="PROSITE" id="PS50113"/>
    </source>
</evidence>
<dbReference type="Pfam" id="PF00990">
    <property type="entry name" value="GGDEF"/>
    <property type="match status" value="1"/>
</dbReference>
<dbReference type="SMART" id="SM00052">
    <property type="entry name" value="EAL"/>
    <property type="match status" value="1"/>
</dbReference>
<evidence type="ECO:0000259" key="4">
    <source>
        <dbReference type="PROSITE" id="PS50887"/>
    </source>
</evidence>
<dbReference type="InterPro" id="IPR001633">
    <property type="entry name" value="EAL_dom"/>
</dbReference>
<evidence type="ECO:0000313" key="5">
    <source>
        <dbReference type="EMBL" id="EDX70671.1"/>
    </source>
</evidence>
<dbReference type="Pfam" id="PF08447">
    <property type="entry name" value="PAS_3"/>
    <property type="match status" value="1"/>
</dbReference>
<evidence type="ECO:0000259" key="1">
    <source>
        <dbReference type="PROSITE" id="PS50112"/>
    </source>
</evidence>
<dbReference type="CDD" id="cd00130">
    <property type="entry name" value="PAS"/>
    <property type="match status" value="2"/>
</dbReference>
<dbReference type="FunFam" id="3.20.20.450:FF:000001">
    <property type="entry name" value="Cyclic di-GMP phosphodiesterase yahA"/>
    <property type="match status" value="1"/>
</dbReference>
<evidence type="ECO:0000259" key="3">
    <source>
        <dbReference type="PROSITE" id="PS50883"/>
    </source>
</evidence>
<dbReference type="InterPro" id="IPR035919">
    <property type="entry name" value="EAL_sf"/>
</dbReference>
<dbReference type="SMART" id="SM00267">
    <property type="entry name" value="GGDEF"/>
    <property type="match status" value="1"/>
</dbReference>
<feature type="domain" description="PAC" evidence="2">
    <location>
        <begin position="91"/>
        <end position="143"/>
    </location>
</feature>
<evidence type="ECO:0000313" key="6">
    <source>
        <dbReference type="Proteomes" id="UP000003835"/>
    </source>
</evidence>
<dbReference type="SMART" id="SM00086">
    <property type="entry name" value="PAC"/>
    <property type="match status" value="2"/>
</dbReference>
<feature type="domain" description="PAS" evidence="1">
    <location>
        <begin position="144"/>
        <end position="189"/>
    </location>
</feature>
<reference evidence="5 6" key="1">
    <citation type="submission" date="2008-07" db="EMBL/GenBank/DDBJ databases">
        <authorList>
            <person name="Tandeau de Marsac N."/>
            <person name="Ferriera S."/>
            <person name="Johnson J."/>
            <person name="Kravitz S."/>
            <person name="Beeson K."/>
            <person name="Sutton G."/>
            <person name="Rogers Y.-H."/>
            <person name="Friedman R."/>
            <person name="Frazier M."/>
            <person name="Venter J.C."/>
        </authorList>
    </citation>
    <scope>NUCLEOTIDE SEQUENCE [LARGE SCALE GENOMIC DNA]</scope>
    <source>
        <strain evidence="5 6">PCC 7420</strain>
    </source>
</reference>
<dbReference type="GO" id="GO:0006355">
    <property type="term" value="P:regulation of DNA-templated transcription"/>
    <property type="evidence" value="ECO:0007669"/>
    <property type="project" value="InterPro"/>
</dbReference>
<dbReference type="InterPro" id="IPR000160">
    <property type="entry name" value="GGDEF_dom"/>
</dbReference>
<dbReference type="InterPro" id="IPR043128">
    <property type="entry name" value="Rev_trsase/Diguanyl_cyclase"/>
</dbReference>
<dbReference type="SMART" id="SM00091">
    <property type="entry name" value="PAS"/>
    <property type="match status" value="2"/>
</dbReference>
<dbReference type="InterPro" id="IPR029787">
    <property type="entry name" value="Nucleotide_cyclase"/>
</dbReference>
<dbReference type="PROSITE" id="PS50113">
    <property type="entry name" value="PAC"/>
    <property type="match status" value="2"/>
</dbReference>
<dbReference type="STRING" id="118168.MC7420_5299"/>
<dbReference type="Proteomes" id="UP000003835">
    <property type="component" value="Unassembled WGS sequence"/>
</dbReference>
<dbReference type="NCBIfam" id="TIGR00254">
    <property type="entry name" value="GGDEF"/>
    <property type="match status" value="1"/>
</dbReference>
<dbReference type="InterPro" id="IPR000700">
    <property type="entry name" value="PAS-assoc_C"/>
</dbReference>
<dbReference type="EMBL" id="DS989884">
    <property type="protein sequence ID" value="EDX70671.1"/>
    <property type="molecule type" value="Genomic_DNA"/>
</dbReference>
<dbReference type="SUPFAM" id="SSF55785">
    <property type="entry name" value="PYP-like sensor domain (PAS domain)"/>
    <property type="match status" value="2"/>
</dbReference>
<dbReference type="InterPro" id="IPR035965">
    <property type="entry name" value="PAS-like_dom_sf"/>
</dbReference>
<dbReference type="SUPFAM" id="SSF141868">
    <property type="entry name" value="EAL domain-like"/>
    <property type="match status" value="1"/>
</dbReference>
<dbReference type="AlphaFoldDB" id="B4W545"/>
<dbReference type="InterPro" id="IPR013767">
    <property type="entry name" value="PAS_fold"/>
</dbReference>
<feature type="domain" description="GGDEF" evidence="4">
    <location>
        <begin position="309"/>
        <end position="442"/>
    </location>
</feature>
<dbReference type="OrthoDB" id="425396at2"/>
<dbReference type="PANTHER" id="PTHR44757">
    <property type="entry name" value="DIGUANYLATE CYCLASE DGCP"/>
    <property type="match status" value="1"/>
</dbReference>
<keyword evidence="6" id="KW-1185">Reference proteome</keyword>
<dbReference type="CDD" id="cd01948">
    <property type="entry name" value="EAL"/>
    <property type="match status" value="1"/>
</dbReference>
<dbReference type="NCBIfam" id="TIGR00229">
    <property type="entry name" value="sensory_box"/>
    <property type="match status" value="2"/>
</dbReference>
<dbReference type="RefSeq" id="WP_006106526.1">
    <property type="nucleotide sequence ID" value="NZ_DS989884.1"/>
</dbReference>
<dbReference type="PANTHER" id="PTHR44757:SF2">
    <property type="entry name" value="BIOFILM ARCHITECTURE MAINTENANCE PROTEIN MBAA"/>
    <property type="match status" value="1"/>
</dbReference>
<dbReference type="PROSITE" id="PS50887">
    <property type="entry name" value="GGDEF"/>
    <property type="match status" value="1"/>
</dbReference>